<dbReference type="Proteomes" id="UP000742934">
    <property type="component" value="Unassembled WGS sequence"/>
</dbReference>
<reference evidence="1" key="1">
    <citation type="submission" date="2021-05" db="EMBL/GenBank/DDBJ databases">
        <title>The batch submission of Enterobacter spp. strains.</title>
        <authorList>
            <person name="Wei L."/>
            <person name="Wang C."/>
            <person name="Feng Y."/>
            <person name="Zong Z."/>
        </authorList>
    </citation>
    <scope>NUCLEOTIDE SEQUENCE</scope>
    <source>
        <strain evidence="1">090086</strain>
    </source>
</reference>
<dbReference type="EMBL" id="JAHEVK010000019">
    <property type="protein sequence ID" value="MBT1778307.1"/>
    <property type="molecule type" value="Genomic_DNA"/>
</dbReference>
<accession>A0A9Q2WAQ5</accession>
<proteinExistence type="predicted"/>
<sequence>MSIIQYAVDGAGIKFAHHLDPQDVDESTDDFEYEQMAQDAAEDYWENHDGWESHWPLNIELYVDGSSVGVFEVVMEMEPTFSASKQECAA</sequence>
<evidence type="ECO:0000313" key="2">
    <source>
        <dbReference type="Proteomes" id="UP000742934"/>
    </source>
</evidence>
<dbReference type="AlphaFoldDB" id="A0A9Q2WAQ5"/>
<name>A0A9Q2WAQ5_9ENTR</name>
<protein>
    <submittedName>
        <fullName evidence="1">Uncharacterized protein</fullName>
    </submittedName>
</protein>
<comment type="caution">
    <text evidence="1">The sequence shown here is derived from an EMBL/GenBank/DDBJ whole genome shotgun (WGS) entry which is preliminary data.</text>
</comment>
<gene>
    <name evidence="1" type="ORF">KK080_16015</name>
</gene>
<evidence type="ECO:0000313" key="1">
    <source>
        <dbReference type="EMBL" id="MBT1778307.1"/>
    </source>
</evidence>
<organism evidence="1 2">
    <name type="scientific">Enterobacter hormaechei subsp. hoffmannii</name>
    <dbReference type="NCBI Taxonomy" id="1812934"/>
    <lineage>
        <taxon>Bacteria</taxon>
        <taxon>Pseudomonadati</taxon>
        <taxon>Pseudomonadota</taxon>
        <taxon>Gammaproteobacteria</taxon>
        <taxon>Enterobacterales</taxon>
        <taxon>Enterobacteriaceae</taxon>
        <taxon>Enterobacter</taxon>
        <taxon>Enterobacter cloacae complex</taxon>
    </lineage>
</organism>